<keyword evidence="3" id="KW-1185">Reference proteome</keyword>
<feature type="compositionally biased region" description="Basic and acidic residues" evidence="1">
    <location>
        <begin position="44"/>
        <end position="54"/>
    </location>
</feature>
<evidence type="ECO:0000313" key="3">
    <source>
        <dbReference type="Proteomes" id="UP000799764"/>
    </source>
</evidence>
<dbReference type="Proteomes" id="UP000799764">
    <property type="component" value="Unassembled WGS sequence"/>
</dbReference>
<protein>
    <submittedName>
        <fullName evidence="2">Uncharacterized protein</fullName>
    </submittedName>
</protein>
<organism evidence="2 3">
    <name type="scientific">Karstenula rhodostoma CBS 690.94</name>
    <dbReference type="NCBI Taxonomy" id="1392251"/>
    <lineage>
        <taxon>Eukaryota</taxon>
        <taxon>Fungi</taxon>
        <taxon>Dikarya</taxon>
        <taxon>Ascomycota</taxon>
        <taxon>Pezizomycotina</taxon>
        <taxon>Dothideomycetes</taxon>
        <taxon>Pleosporomycetidae</taxon>
        <taxon>Pleosporales</taxon>
        <taxon>Massarineae</taxon>
        <taxon>Didymosphaeriaceae</taxon>
        <taxon>Karstenula</taxon>
    </lineage>
</organism>
<reference evidence="2" key="1">
    <citation type="journal article" date="2020" name="Stud. Mycol.">
        <title>101 Dothideomycetes genomes: a test case for predicting lifestyles and emergence of pathogens.</title>
        <authorList>
            <person name="Haridas S."/>
            <person name="Albert R."/>
            <person name="Binder M."/>
            <person name="Bloem J."/>
            <person name="Labutti K."/>
            <person name="Salamov A."/>
            <person name="Andreopoulos B."/>
            <person name="Baker S."/>
            <person name="Barry K."/>
            <person name="Bills G."/>
            <person name="Bluhm B."/>
            <person name="Cannon C."/>
            <person name="Castanera R."/>
            <person name="Culley D."/>
            <person name="Daum C."/>
            <person name="Ezra D."/>
            <person name="Gonzalez J."/>
            <person name="Henrissat B."/>
            <person name="Kuo A."/>
            <person name="Liang C."/>
            <person name="Lipzen A."/>
            <person name="Lutzoni F."/>
            <person name="Magnuson J."/>
            <person name="Mondo S."/>
            <person name="Nolan M."/>
            <person name="Ohm R."/>
            <person name="Pangilinan J."/>
            <person name="Park H.-J."/>
            <person name="Ramirez L."/>
            <person name="Alfaro M."/>
            <person name="Sun H."/>
            <person name="Tritt A."/>
            <person name="Yoshinaga Y."/>
            <person name="Zwiers L.-H."/>
            <person name="Turgeon B."/>
            <person name="Goodwin S."/>
            <person name="Spatafora J."/>
            <person name="Crous P."/>
            <person name="Grigoriev I."/>
        </authorList>
    </citation>
    <scope>NUCLEOTIDE SEQUENCE</scope>
    <source>
        <strain evidence="2">CBS 690.94</strain>
    </source>
</reference>
<dbReference type="EMBL" id="MU001507">
    <property type="protein sequence ID" value="KAF2440504.1"/>
    <property type="molecule type" value="Genomic_DNA"/>
</dbReference>
<dbReference type="AlphaFoldDB" id="A0A9P4PCE0"/>
<gene>
    <name evidence="2" type="ORF">P171DRAFT_102067</name>
</gene>
<evidence type="ECO:0000313" key="2">
    <source>
        <dbReference type="EMBL" id="KAF2440504.1"/>
    </source>
</evidence>
<comment type="caution">
    <text evidence="2">The sequence shown here is derived from an EMBL/GenBank/DDBJ whole genome shotgun (WGS) entry which is preliminary data.</text>
</comment>
<sequence length="123" mass="14129">MDEQRAIATTRPPVTKGQGLRWAARREHTENTQRTRQRAPSRMGRVEQKREPLVHARVSPSAPTNRPTSRPALTRQLRMALLRFHRRPLQSPSARLVPVLSATPICTTRAGQPRSLWCWQHCL</sequence>
<evidence type="ECO:0000256" key="1">
    <source>
        <dbReference type="SAM" id="MobiDB-lite"/>
    </source>
</evidence>
<name>A0A9P4PCE0_9PLEO</name>
<feature type="region of interest" description="Disordered" evidence="1">
    <location>
        <begin position="1"/>
        <end position="71"/>
    </location>
</feature>
<accession>A0A9P4PCE0</accession>
<proteinExistence type="predicted"/>
<feature type="compositionally biased region" description="Basic and acidic residues" evidence="1">
    <location>
        <begin position="24"/>
        <end position="33"/>
    </location>
</feature>